<reference evidence="1 2" key="1">
    <citation type="submission" date="2021-04" db="EMBL/GenBank/DDBJ databases">
        <title>Paenibacillus sp. DLE-14 whole genome sequence.</title>
        <authorList>
            <person name="Ham Y.J."/>
        </authorList>
    </citation>
    <scope>NUCLEOTIDE SEQUENCE [LARGE SCALE GENOMIC DNA]</scope>
    <source>
        <strain evidence="1 2">DLE-14</strain>
    </source>
</reference>
<name>A0ABS5CGQ2_9BACL</name>
<proteinExistence type="predicted"/>
<keyword evidence="2" id="KW-1185">Reference proteome</keyword>
<sequence length="690" mass="79240">MAAWLQEGMIIKWFAQNEWHSYELNAMAAASLNDSADAAACYSAELPDARVQLNIRNNRGLSEGERQVFEAEVTITPVNAGLAISGVQLVMSVENDLSCIWKPHLSPKENMVVGDKMFRSPAIVFENANRMTALVPDLAHIEHERKIPHIMDYVQANHSVMYGLCAYEETGHVYHRLTPSSQDFSQSVSYRFYLLELTKSSGQRDKDYRGIERFLWEQFAADRMPLEEEAPVVAALTPYAEYAYGWALDRWQDVTWQQFSLNGEEVGGVVFIVCAWQKPGRGQEQEWREPKSLWNQAWFCGLRTAYGYAQWGKRQGRLDWVKKSELALNFALSAPQIDGLFPGYYQAGDDNRWESGRWYMSGPRRPAGHEDYVHLLDSSWTCYWLLKWHRDVRADERILPFVRSYVNRLLSLQLKNGGFPAWVQPVTSQISPYLLESPETSMHVMLLCLLNEIEPDARYVSSAELSARMVAEKVVQTGRWEDFETYWSCSKQWEDKQYGLLDPRSGLYNQCNFGMYWTAEAFKDLYRATSKAEWLDAGEQVLAEASLYQQIWQPAYFPVPTVGGFGVMNSDDEWNDARQSLFALTYLDYYRLTGNASYRARALWAMKSSFYMMYCPLNPAVKAIYERVHPHFDENDYGFHMENFNHHDGTPVDGLGEFTIFDWGCGAAASSLAEFERSLAAISSRIASDY</sequence>
<comment type="caution">
    <text evidence="1">The sequence shown here is derived from an EMBL/GenBank/DDBJ whole genome shotgun (WGS) entry which is preliminary data.</text>
</comment>
<accession>A0ABS5CGQ2</accession>
<dbReference type="Proteomes" id="UP000673394">
    <property type="component" value="Unassembled WGS sequence"/>
</dbReference>
<protein>
    <submittedName>
        <fullName evidence="1">Uncharacterized protein</fullName>
    </submittedName>
</protein>
<evidence type="ECO:0000313" key="2">
    <source>
        <dbReference type="Proteomes" id="UP000673394"/>
    </source>
</evidence>
<dbReference type="SUPFAM" id="SSF48208">
    <property type="entry name" value="Six-hairpin glycosidases"/>
    <property type="match status" value="1"/>
</dbReference>
<dbReference type="RefSeq" id="WP_210661079.1">
    <property type="nucleotide sequence ID" value="NZ_JAGKSP010000008.1"/>
</dbReference>
<organism evidence="1 2">
    <name type="scientific">Paenibacillus lignilyticus</name>
    <dbReference type="NCBI Taxonomy" id="1172615"/>
    <lineage>
        <taxon>Bacteria</taxon>
        <taxon>Bacillati</taxon>
        <taxon>Bacillota</taxon>
        <taxon>Bacilli</taxon>
        <taxon>Bacillales</taxon>
        <taxon>Paenibacillaceae</taxon>
        <taxon>Paenibacillus</taxon>
    </lineage>
</organism>
<dbReference type="EMBL" id="JAGKSP010000008">
    <property type="protein sequence ID" value="MBP3965006.1"/>
    <property type="molecule type" value="Genomic_DNA"/>
</dbReference>
<evidence type="ECO:0000313" key="1">
    <source>
        <dbReference type="EMBL" id="MBP3965006.1"/>
    </source>
</evidence>
<dbReference type="InterPro" id="IPR008928">
    <property type="entry name" value="6-hairpin_glycosidase_sf"/>
</dbReference>
<dbReference type="SUPFAM" id="SSF81853">
    <property type="entry name" value="Family 10 polysaccharide lyase"/>
    <property type="match status" value="1"/>
</dbReference>
<gene>
    <name evidence="1" type="ORF">I8J30_19965</name>
</gene>